<dbReference type="Proteomes" id="UP000192042">
    <property type="component" value="Chromosome I"/>
</dbReference>
<reference evidence="1 2" key="1">
    <citation type="submission" date="2017-03" db="EMBL/GenBank/DDBJ databases">
        <authorList>
            <person name="Afonso C.L."/>
            <person name="Miller P.J."/>
            <person name="Scott M.A."/>
            <person name="Spackman E."/>
            <person name="Goraichik I."/>
            <person name="Dimitrov K.M."/>
            <person name="Suarez D.L."/>
            <person name="Swayne D.E."/>
        </authorList>
    </citation>
    <scope>NUCLEOTIDE SEQUENCE [LARGE SCALE GENOMIC DNA]</scope>
    <source>
        <strain evidence="1">Genome sequencing of Nitrospira japonica strain NJ11</strain>
    </source>
</reference>
<dbReference type="STRING" id="1325564.NSJP_2051"/>
<keyword evidence="2" id="KW-1185">Reference proteome</keyword>
<proteinExistence type="predicted"/>
<gene>
    <name evidence="1" type="ORF">NSJP_2051</name>
</gene>
<protein>
    <recommendedName>
        <fullName evidence="3">Antitoxin SocA-like Panacea domain-containing protein</fullName>
    </recommendedName>
</protein>
<name>A0A1W1I5W7_9BACT</name>
<dbReference type="RefSeq" id="WP_080886634.1">
    <property type="nucleotide sequence ID" value="NZ_LT828648.1"/>
</dbReference>
<dbReference type="AlphaFoldDB" id="A0A1W1I5W7"/>
<sequence>MRQPHQITVDRALLLLVLQCAEPHGLLSDVKLQQLCFLCELQMFGKGFKGFHFEFFRFAYGAFSKDLDNDLTSLRRRERVENFTLTEQAQEVLSLLEKSVAGVETNEKIVEILKAVVATYGGHDSGAITNSVESVELSTPQDPEFKIPIRDIVFHTTLLVPSRIEVKNEFQLPPALLPKINHAMGY</sequence>
<organism evidence="1 2">
    <name type="scientific">Nitrospira japonica</name>
    <dbReference type="NCBI Taxonomy" id="1325564"/>
    <lineage>
        <taxon>Bacteria</taxon>
        <taxon>Pseudomonadati</taxon>
        <taxon>Nitrospirota</taxon>
        <taxon>Nitrospiria</taxon>
        <taxon>Nitrospirales</taxon>
        <taxon>Nitrospiraceae</taxon>
        <taxon>Nitrospira</taxon>
    </lineage>
</organism>
<evidence type="ECO:0000313" key="2">
    <source>
        <dbReference type="Proteomes" id="UP000192042"/>
    </source>
</evidence>
<dbReference type="EMBL" id="LT828648">
    <property type="protein sequence ID" value="SLM48223.1"/>
    <property type="molecule type" value="Genomic_DNA"/>
</dbReference>
<dbReference type="KEGG" id="nja:NSJP_2051"/>
<accession>A0A1W1I5W7</accession>
<dbReference type="OrthoDB" id="9780649at2"/>
<evidence type="ECO:0008006" key="3">
    <source>
        <dbReference type="Google" id="ProtNLM"/>
    </source>
</evidence>
<evidence type="ECO:0000313" key="1">
    <source>
        <dbReference type="EMBL" id="SLM48223.1"/>
    </source>
</evidence>